<dbReference type="InterPro" id="IPR036821">
    <property type="entry name" value="Peptide_deformylase_sf"/>
</dbReference>
<evidence type="ECO:0000256" key="1">
    <source>
        <dbReference type="ARBA" id="ARBA00010759"/>
    </source>
</evidence>
<dbReference type="GO" id="GO:0006412">
    <property type="term" value="P:translation"/>
    <property type="evidence" value="ECO:0007669"/>
    <property type="project" value="UniProtKB-UniRule"/>
</dbReference>
<organism evidence="4 5">
    <name type="scientific">Candidatus Faeciplasma avium</name>
    <dbReference type="NCBI Taxonomy" id="2840798"/>
    <lineage>
        <taxon>Bacteria</taxon>
        <taxon>Bacillati</taxon>
        <taxon>Bacillota</taxon>
        <taxon>Clostridia</taxon>
        <taxon>Eubacteriales</taxon>
        <taxon>Oscillospiraceae</taxon>
        <taxon>Oscillospiraceae incertae sedis</taxon>
        <taxon>Candidatus Faeciplasma</taxon>
    </lineage>
</organism>
<accession>A0A9D1NQU8</accession>
<dbReference type="InterPro" id="IPR023635">
    <property type="entry name" value="Peptide_deformylase"/>
</dbReference>
<keyword evidence="3" id="KW-0648">Protein biosynthesis</keyword>
<dbReference type="SUPFAM" id="SSF56420">
    <property type="entry name" value="Peptide deformylase"/>
    <property type="match status" value="1"/>
</dbReference>
<evidence type="ECO:0000313" key="4">
    <source>
        <dbReference type="EMBL" id="HIV10623.1"/>
    </source>
</evidence>
<dbReference type="HAMAP" id="MF_00163">
    <property type="entry name" value="Pep_deformylase"/>
    <property type="match status" value="1"/>
</dbReference>
<proteinExistence type="inferred from homology"/>
<evidence type="ECO:0000313" key="5">
    <source>
        <dbReference type="Proteomes" id="UP000823960"/>
    </source>
</evidence>
<dbReference type="EC" id="3.5.1.88" evidence="3"/>
<evidence type="ECO:0000256" key="3">
    <source>
        <dbReference type="HAMAP-Rule" id="MF_00163"/>
    </source>
</evidence>
<dbReference type="PIRSF" id="PIRSF004749">
    <property type="entry name" value="Pep_def"/>
    <property type="match status" value="1"/>
</dbReference>
<reference evidence="4" key="2">
    <citation type="journal article" date="2021" name="PeerJ">
        <title>Extensive microbial diversity within the chicken gut microbiome revealed by metagenomics and culture.</title>
        <authorList>
            <person name="Gilroy R."/>
            <person name="Ravi A."/>
            <person name="Getino M."/>
            <person name="Pursley I."/>
            <person name="Horton D.L."/>
            <person name="Alikhan N.F."/>
            <person name="Baker D."/>
            <person name="Gharbi K."/>
            <person name="Hall N."/>
            <person name="Watson M."/>
            <person name="Adriaenssens E.M."/>
            <person name="Foster-Nyarko E."/>
            <person name="Jarju S."/>
            <person name="Secka A."/>
            <person name="Antonio M."/>
            <person name="Oren A."/>
            <person name="Chaudhuri R.R."/>
            <person name="La Ragione R."/>
            <person name="Hildebrand F."/>
            <person name="Pallen M.J."/>
        </authorList>
    </citation>
    <scope>NUCLEOTIDE SEQUENCE</scope>
    <source>
        <strain evidence="4">1370</strain>
    </source>
</reference>
<comment type="catalytic activity">
    <reaction evidence="3">
        <text>N-terminal N-formyl-L-methionyl-[peptide] + H2O = N-terminal L-methionyl-[peptide] + formate</text>
        <dbReference type="Rhea" id="RHEA:24420"/>
        <dbReference type="Rhea" id="RHEA-COMP:10639"/>
        <dbReference type="Rhea" id="RHEA-COMP:10640"/>
        <dbReference type="ChEBI" id="CHEBI:15377"/>
        <dbReference type="ChEBI" id="CHEBI:15740"/>
        <dbReference type="ChEBI" id="CHEBI:49298"/>
        <dbReference type="ChEBI" id="CHEBI:64731"/>
        <dbReference type="EC" id="3.5.1.88"/>
    </reaction>
</comment>
<feature type="binding site" evidence="3">
    <location>
        <position position="89"/>
    </location>
    <ligand>
        <name>Fe cation</name>
        <dbReference type="ChEBI" id="CHEBI:24875"/>
    </ligand>
</feature>
<feature type="active site" evidence="3">
    <location>
        <position position="132"/>
    </location>
</feature>
<feature type="binding site" evidence="3">
    <location>
        <position position="135"/>
    </location>
    <ligand>
        <name>Fe cation</name>
        <dbReference type="ChEBI" id="CHEBI:24875"/>
    </ligand>
</feature>
<keyword evidence="3" id="KW-0479">Metal-binding</keyword>
<comment type="similarity">
    <text evidence="1 3">Belongs to the polypeptide deformylase family.</text>
</comment>
<comment type="cofactor">
    <cofactor evidence="3">
        <name>Fe(2+)</name>
        <dbReference type="ChEBI" id="CHEBI:29033"/>
    </cofactor>
    <text evidence="3">Binds 1 Fe(2+) ion.</text>
</comment>
<protein>
    <recommendedName>
        <fullName evidence="3">Peptide deformylase</fullName>
        <shortName evidence="3">PDF</shortName>
        <ecNumber evidence="3">3.5.1.88</ecNumber>
    </recommendedName>
    <alternativeName>
        <fullName evidence="3">Polypeptide deformylase</fullName>
    </alternativeName>
</protein>
<dbReference type="CDD" id="cd00487">
    <property type="entry name" value="Pep_deformylase"/>
    <property type="match status" value="1"/>
</dbReference>
<dbReference type="GO" id="GO:0046872">
    <property type="term" value="F:metal ion binding"/>
    <property type="evidence" value="ECO:0007669"/>
    <property type="project" value="UniProtKB-KW"/>
</dbReference>
<dbReference type="PRINTS" id="PR01576">
    <property type="entry name" value="PDEFORMYLASE"/>
</dbReference>
<comment type="caution">
    <text evidence="4">The sequence shown here is derived from an EMBL/GenBank/DDBJ whole genome shotgun (WGS) entry which is preliminary data.</text>
</comment>
<reference evidence="4" key="1">
    <citation type="submission" date="2020-10" db="EMBL/GenBank/DDBJ databases">
        <authorList>
            <person name="Gilroy R."/>
        </authorList>
    </citation>
    <scope>NUCLEOTIDE SEQUENCE</scope>
    <source>
        <strain evidence="4">1370</strain>
    </source>
</reference>
<name>A0A9D1NQU8_9FIRM</name>
<keyword evidence="2 3" id="KW-0408">Iron</keyword>
<comment type="function">
    <text evidence="3">Removes the formyl group from the N-terminal Met of newly synthesized proteins. Requires at least a dipeptide for an efficient rate of reaction. N-terminal L-methionine is a prerequisite for activity but the enzyme has broad specificity at other positions.</text>
</comment>
<evidence type="ECO:0000256" key="2">
    <source>
        <dbReference type="ARBA" id="ARBA00023004"/>
    </source>
</evidence>
<sequence>MALRKIATDGDPVLLKVCKPVDRFDARLAQLLDDMKETMYKADGVGLAAPQVGIIRRAVVIDVGEDYVELINPEIVWRSEETQYGTEGCLSYPELYGYVTRPKSLRFKAQDRFGEWYEREVSDLFARCVCHELDHLEGRTLPSSIEEPYVEEDNEADS</sequence>
<dbReference type="NCBIfam" id="NF001159">
    <property type="entry name" value="PRK00150.1-3"/>
    <property type="match status" value="1"/>
</dbReference>
<dbReference type="Proteomes" id="UP000823960">
    <property type="component" value="Unassembled WGS sequence"/>
</dbReference>
<dbReference type="EMBL" id="DVOL01000038">
    <property type="protein sequence ID" value="HIV10623.1"/>
    <property type="molecule type" value="Genomic_DNA"/>
</dbReference>
<feature type="binding site" evidence="3">
    <location>
        <position position="131"/>
    </location>
    <ligand>
        <name>Fe cation</name>
        <dbReference type="ChEBI" id="CHEBI:24875"/>
    </ligand>
</feature>
<dbReference type="GO" id="GO:0042586">
    <property type="term" value="F:peptide deformylase activity"/>
    <property type="evidence" value="ECO:0007669"/>
    <property type="project" value="UniProtKB-UniRule"/>
</dbReference>
<gene>
    <name evidence="3 4" type="primary">def</name>
    <name evidence="4" type="ORF">IAD28_02870</name>
</gene>
<dbReference type="Pfam" id="PF01327">
    <property type="entry name" value="Pep_deformylase"/>
    <property type="match status" value="1"/>
</dbReference>
<keyword evidence="3 4" id="KW-0378">Hydrolase</keyword>
<dbReference type="AlphaFoldDB" id="A0A9D1NQU8"/>
<dbReference type="Gene3D" id="3.90.45.10">
    <property type="entry name" value="Peptide deformylase"/>
    <property type="match status" value="1"/>
</dbReference>
<dbReference type="PANTHER" id="PTHR10458:SF22">
    <property type="entry name" value="PEPTIDE DEFORMYLASE"/>
    <property type="match status" value="1"/>
</dbReference>
<dbReference type="NCBIfam" id="TIGR00079">
    <property type="entry name" value="pept_deformyl"/>
    <property type="match status" value="1"/>
</dbReference>
<dbReference type="PANTHER" id="PTHR10458">
    <property type="entry name" value="PEPTIDE DEFORMYLASE"/>
    <property type="match status" value="1"/>
</dbReference>